<gene>
    <name evidence="4" type="ORF">SAMN04488109_6605</name>
</gene>
<dbReference type="STRING" id="947013.SAMN04488109_6605"/>
<evidence type="ECO:0000259" key="3">
    <source>
        <dbReference type="Pfam" id="PF13205"/>
    </source>
</evidence>
<dbReference type="OrthoDB" id="9809989at2"/>
<dbReference type="Gene3D" id="2.60.40.10">
    <property type="entry name" value="Immunoglobulins"/>
    <property type="match status" value="1"/>
</dbReference>
<evidence type="ECO:0000256" key="2">
    <source>
        <dbReference type="SAM" id="MobiDB-lite"/>
    </source>
</evidence>
<keyword evidence="5" id="KW-1185">Reference proteome</keyword>
<feature type="domain" description="SbsA Ig-like" evidence="3">
    <location>
        <begin position="32"/>
        <end position="130"/>
    </location>
</feature>
<dbReference type="EMBL" id="FQWQ01000006">
    <property type="protein sequence ID" value="SHH99654.1"/>
    <property type="molecule type" value="Genomic_DNA"/>
</dbReference>
<protein>
    <submittedName>
        <fullName evidence="4">Cna protein B-type domain-containing protein</fullName>
    </submittedName>
</protein>
<name>A0A1M5XJG6_9BACT</name>
<proteinExistence type="predicted"/>
<dbReference type="InterPro" id="IPR032812">
    <property type="entry name" value="SbsA_Ig"/>
</dbReference>
<dbReference type="Proteomes" id="UP000184212">
    <property type="component" value="Unassembled WGS sequence"/>
</dbReference>
<sequence length="580" mass="65317">MNLRKHLHWLMYPLFFLACARQTTPTGGPKDSLAPKLGPSIPENGQIKFKGKSVELTFNEAVQVNNPKEQIIIIPSVGKDFEATAKKNKVVLTFKDNLKDSTTYSINFRESVQDLTEKNPAKNLKLAFSTGDYIDSLSIEGFIFDPLKGKESKDATVALFQADTFNIFKHKPVYLTKTNEKGEYIIENLKPGDYYLYAMEDKNKNLLVDSKSETYGFVAQKITLTEDIKQEDIPVIKLDTRSLKLTNSRPYNTYFNIKTSKNLDHYHLTPTEGEILLSAFAEDQSNIRVYNTIEDKDSLAVRFNAYDSVNNSIDTTVYIKFTKREVKKDPFKATASQFKVIGTKGILRGTISFNKPIAAINFDSIYYQIDSAKVVPILAEDIKIDSAHNKVIIEKTFDKTLIPKKPDPSTEPPKKKEAPKPPPPKPATAAAPTQGPKKPVAQPKPVQNQFITSKGTFISVELDSSAATRETLKPSTLEETGIIFIEVKTEEKNFIIQLLNKDFKPVASKTNTAKTSFEDLDPGEYMIRLIIDKNGDGKWSPGNFQLREEPEPIVFYKNEKNTQTVNLKANWELGPLLISY</sequence>
<keyword evidence="1" id="KW-0732">Signal</keyword>
<feature type="region of interest" description="Disordered" evidence="2">
    <location>
        <begin position="402"/>
        <end position="445"/>
    </location>
</feature>
<organism evidence="4 5">
    <name type="scientific">Chryseolinea serpens</name>
    <dbReference type="NCBI Taxonomy" id="947013"/>
    <lineage>
        <taxon>Bacteria</taxon>
        <taxon>Pseudomonadati</taxon>
        <taxon>Bacteroidota</taxon>
        <taxon>Cytophagia</taxon>
        <taxon>Cytophagales</taxon>
        <taxon>Fulvivirgaceae</taxon>
        <taxon>Chryseolinea</taxon>
    </lineage>
</organism>
<accession>A0A1M5XJG6</accession>
<reference evidence="4 5" key="1">
    <citation type="submission" date="2016-11" db="EMBL/GenBank/DDBJ databases">
        <authorList>
            <person name="Jaros S."/>
            <person name="Januszkiewicz K."/>
            <person name="Wedrychowicz H."/>
        </authorList>
    </citation>
    <scope>NUCLEOTIDE SEQUENCE [LARGE SCALE GENOMIC DNA]</scope>
    <source>
        <strain evidence="4 5">DSM 24574</strain>
    </source>
</reference>
<evidence type="ECO:0000313" key="5">
    <source>
        <dbReference type="Proteomes" id="UP000184212"/>
    </source>
</evidence>
<feature type="compositionally biased region" description="Basic and acidic residues" evidence="2">
    <location>
        <begin position="404"/>
        <end position="419"/>
    </location>
</feature>
<dbReference type="SUPFAM" id="SSF49478">
    <property type="entry name" value="Cna protein B-type domain"/>
    <property type="match status" value="1"/>
</dbReference>
<feature type="compositionally biased region" description="Low complexity" evidence="2">
    <location>
        <begin position="427"/>
        <end position="445"/>
    </location>
</feature>
<dbReference type="PROSITE" id="PS51257">
    <property type="entry name" value="PROKAR_LIPOPROTEIN"/>
    <property type="match status" value="1"/>
</dbReference>
<dbReference type="RefSeq" id="WP_084138528.1">
    <property type="nucleotide sequence ID" value="NZ_FQWQ01000006.1"/>
</dbReference>
<dbReference type="InterPro" id="IPR013783">
    <property type="entry name" value="Ig-like_fold"/>
</dbReference>
<dbReference type="Pfam" id="PF13205">
    <property type="entry name" value="Big_5"/>
    <property type="match status" value="1"/>
</dbReference>
<evidence type="ECO:0000256" key="1">
    <source>
        <dbReference type="ARBA" id="ARBA00022729"/>
    </source>
</evidence>
<dbReference type="AlphaFoldDB" id="A0A1M5XJG6"/>
<evidence type="ECO:0000313" key="4">
    <source>
        <dbReference type="EMBL" id="SHH99654.1"/>
    </source>
</evidence>